<evidence type="ECO:0000313" key="1">
    <source>
        <dbReference type="EMBL" id="DAF93417.1"/>
    </source>
</evidence>
<organism evidence="1">
    <name type="scientific">Myoviridae sp. ctshb19</name>
    <dbReference type="NCBI Taxonomy" id="2825194"/>
    <lineage>
        <taxon>Viruses</taxon>
        <taxon>Duplodnaviria</taxon>
        <taxon>Heunggongvirae</taxon>
        <taxon>Uroviricota</taxon>
        <taxon>Caudoviricetes</taxon>
    </lineage>
</organism>
<proteinExistence type="predicted"/>
<sequence length="485" mass="54376">MSDRDVFPTAIVDIDEAATYFAERLQESGAWDDLLPTNVGAFIQRIYAGLAVGHQHSIHTAARNAFFHTAQRDTSIYALTRGHGVFMERREGASTLVSMRNGYPNTMFVPPFSQHVVGSVPFYNPSQYYVTPGQETEVNLSQGTVKTKVFDLDLIGDLSLYEFLLDEPGFNVSQDLYVYTTDKNTGNTRNWEPTAKGLYEYTADDYVYFHSTTAKGDASLTFGTGEFGAKLPRKATLTVRYVTNEGTKHNEILSGVRTTYVAQPMIQGETKETSAGGADPKEAAFYRQYAPVLYRAKDKLISKEDIEAAVKKYQGVADCVVLGQRDIAPEDKTWMNTIRICVLPLNTDTWGGANPNPKSASWQNLIKWLGPKLHTSLEVQAWNPTQVFVKVQVQIAFFDWAAPNIDNLINTINERIYALFKKRNGILKRRVSKSDIEKACRVDGVDYIEVISPIERSIVLDDPTSYCVLQDKPLIIPTISERKDE</sequence>
<name>A0A8S5UFZ9_9CAUD</name>
<reference evidence="1" key="1">
    <citation type="journal article" date="2021" name="Proc. Natl. Acad. Sci. U.S.A.">
        <title>A Catalog of Tens of Thousands of Viruses from Human Metagenomes Reveals Hidden Associations with Chronic Diseases.</title>
        <authorList>
            <person name="Tisza M.J."/>
            <person name="Buck C.B."/>
        </authorList>
    </citation>
    <scope>NUCLEOTIDE SEQUENCE</scope>
    <source>
        <strain evidence="1">Ctshb19</strain>
    </source>
</reference>
<protein>
    <submittedName>
        <fullName evidence="1">Baseplate wedge protein</fullName>
    </submittedName>
</protein>
<accession>A0A8S5UFZ9</accession>
<dbReference type="EMBL" id="BK016086">
    <property type="protein sequence ID" value="DAF93417.1"/>
    <property type="molecule type" value="Genomic_DNA"/>
</dbReference>